<keyword evidence="2" id="KW-0472">Membrane</keyword>
<feature type="transmembrane region" description="Helical" evidence="2">
    <location>
        <begin position="145"/>
        <end position="164"/>
    </location>
</feature>
<accession>A0A517WZZ0</accession>
<feature type="region of interest" description="Disordered" evidence="1">
    <location>
        <begin position="46"/>
        <end position="124"/>
    </location>
</feature>
<reference evidence="4 5" key="1">
    <citation type="submission" date="2019-03" db="EMBL/GenBank/DDBJ databases">
        <title>Deep-cultivation of Planctomycetes and their phenomic and genomic characterization uncovers novel biology.</title>
        <authorList>
            <person name="Wiegand S."/>
            <person name="Jogler M."/>
            <person name="Boedeker C."/>
            <person name="Pinto D."/>
            <person name="Vollmers J."/>
            <person name="Rivas-Marin E."/>
            <person name="Kohn T."/>
            <person name="Peeters S.H."/>
            <person name="Heuer A."/>
            <person name="Rast P."/>
            <person name="Oberbeckmann S."/>
            <person name="Bunk B."/>
            <person name="Jeske O."/>
            <person name="Meyerdierks A."/>
            <person name="Storesund J.E."/>
            <person name="Kallscheuer N."/>
            <person name="Luecker S."/>
            <person name="Lage O.M."/>
            <person name="Pohl T."/>
            <person name="Merkel B.J."/>
            <person name="Hornburger P."/>
            <person name="Mueller R.-W."/>
            <person name="Bruemmer F."/>
            <person name="Labrenz M."/>
            <person name="Spormann A.M."/>
            <person name="Op den Camp H."/>
            <person name="Overmann J."/>
            <person name="Amann R."/>
            <person name="Jetten M.S.M."/>
            <person name="Mascher T."/>
            <person name="Medema M.H."/>
            <person name="Devos D.P."/>
            <person name="Kaster A.-K."/>
            <person name="Ovreas L."/>
            <person name="Rohde M."/>
            <person name="Galperin M.Y."/>
            <person name="Jogler C."/>
        </authorList>
    </citation>
    <scope>NUCLEOTIDE SEQUENCE [LARGE SCALE GENOMIC DNA]</scope>
    <source>
        <strain evidence="4 5">V202</strain>
    </source>
</reference>
<evidence type="ECO:0000256" key="1">
    <source>
        <dbReference type="SAM" id="MobiDB-lite"/>
    </source>
</evidence>
<dbReference type="OrthoDB" id="292906at2"/>
<feature type="compositionally biased region" description="Basic and acidic residues" evidence="1">
    <location>
        <begin position="100"/>
        <end position="118"/>
    </location>
</feature>
<feature type="domain" description="DUF6795" evidence="3">
    <location>
        <begin position="179"/>
        <end position="268"/>
    </location>
</feature>
<keyword evidence="2 4" id="KW-0812">Transmembrane</keyword>
<dbReference type="Pfam" id="PF20598">
    <property type="entry name" value="DUF6795"/>
    <property type="match status" value="1"/>
</dbReference>
<evidence type="ECO:0000256" key="2">
    <source>
        <dbReference type="SAM" id="Phobius"/>
    </source>
</evidence>
<organism evidence="4 5">
    <name type="scientific">Gimesia aquarii</name>
    <dbReference type="NCBI Taxonomy" id="2527964"/>
    <lineage>
        <taxon>Bacteria</taxon>
        <taxon>Pseudomonadati</taxon>
        <taxon>Planctomycetota</taxon>
        <taxon>Planctomycetia</taxon>
        <taxon>Planctomycetales</taxon>
        <taxon>Planctomycetaceae</taxon>
        <taxon>Gimesia</taxon>
    </lineage>
</organism>
<dbReference type="Proteomes" id="UP000318384">
    <property type="component" value="Chromosome"/>
</dbReference>
<keyword evidence="5" id="KW-1185">Reference proteome</keyword>
<feature type="compositionally biased region" description="Basic and acidic residues" evidence="1">
    <location>
        <begin position="63"/>
        <end position="81"/>
    </location>
</feature>
<feature type="compositionally biased region" description="Polar residues" evidence="1">
    <location>
        <begin position="84"/>
        <end position="99"/>
    </location>
</feature>
<name>A0A517WZZ0_9PLAN</name>
<protein>
    <submittedName>
        <fullName evidence="4">Nickel uptake substrate-specific transmembrane region</fullName>
    </submittedName>
</protein>
<dbReference type="EMBL" id="CP037422">
    <property type="protein sequence ID" value="QDU10824.1"/>
    <property type="molecule type" value="Genomic_DNA"/>
</dbReference>
<evidence type="ECO:0000259" key="3">
    <source>
        <dbReference type="Pfam" id="PF20598"/>
    </source>
</evidence>
<sequence>MVIRFLCKCGKNLKAPDEYIGKKVSCSKCGHISRVPDKEKVLAAKEKSKLSSASYVQLPPLSEVHKPEEHDSEDTSPKKPEAPASSNIANQLLRHTNSSKADKTDSFDSGKPKPEESKQKKKTGIKKWLDENQYAKEVGKHYAKMILPGAAVVILVCYGLYSLMSAMVKTVDHPPLEIVSGTVTLDGQPLPRAEVTFVPQDTWKEDKKPAQSVGITDEQGKFSLNYLKDLKGAAVGNHIVRIVSYEKQVPAIYNVKSVLTYEVKDKNKDVEFKLISK</sequence>
<dbReference type="AlphaFoldDB" id="A0A517WZZ0"/>
<evidence type="ECO:0000313" key="4">
    <source>
        <dbReference type="EMBL" id="QDU10824.1"/>
    </source>
</evidence>
<evidence type="ECO:0000313" key="5">
    <source>
        <dbReference type="Proteomes" id="UP000318384"/>
    </source>
</evidence>
<dbReference type="InterPro" id="IPR046474">
    <property type="entry name" value="DUF6795"/>
</dbReference>
<keyword evidence="2" id="KW-1133">Transmembrane helix</keyword>
<gene>
    <name evidence="4" type="ORF">V202x_42370</name>
</gene>
<proteinExistence type="predicted"/>
<dbReference type="RefSeq" id="WP_145178704.1">
    <property type="nucleotide sequence ID" value="NZ_CP037422.1"/>
</dbReference>